<dbReference type="GO" id="GO:0004674">
    <property type="term" value="F:protein serine/threonine kinase activity"/>
    <property type="evidence" value="ECO:0007669"/>
    <property type="project" value="TreeGrafter"/>
</dbReference>
<dbReference type="Pfam" id="PF00069">
    <property type="entry name" value="Pkinase"/>
    <property type="match status" value="1"/>
</dbReference>
<dbReference type="Gene3D" id="1.10.510.10">
    <property type="entry name" value="Transferase(Phosphotransferase) domain 1"/>
    <property type="match status" value="1"/>
</dbReference>
<dbReference type="InterPro" id="IPR017441">
    <property type="entry name" value="Protein_kinase_ATP_BS"/>
</dbReference>
<keyword evidence="1 3" id="KW-0547">Nucleotide-binding</keyword>
<gene>
    <name evidence="7" type="primary">mkkA</name>
    <name evidence="7" type="ORF">AWC38_SpisGene10631</name>
</gene>
<dbReference type="InterPro" id="IPR000719">
    <property type="entry name" value="Prot_kinase_dom"/>
</dbReference>
<keyword evidence="8" id="KW-1185">Reference proteome</keyword>
<keyword evidence="5" id="KW-0472">Membrane</keyword>
<evidence type="ECO:0000256" key="2">
    <source>
        <dbReference type="ARBA" id="ARBA00022840"/>
    </source>
</evidence>
<keyword evidence="2 3" id="KW-0067">ATP-binding</keyword>
<dbReference type="GO" id="GO:0005524">
    <property type="term" value="F:ATP binding"/>
    <property type="evidence" value="ECO:0007669"/>
    <property type="project" value="UniProtKB-UniRule"/>
</dbReference>
<dbReference type="SUPFAM" id="SSF56112">
    <property type="entry name" value="Protein kinase-like (PK-like)"/>
    <property type="match status" value="1"/>
</dbReference>
<dbReference type="PANTHER" id="PTHR44329">
    <property type="entry name" value="SERINE/THREONINE-PROTEIN KINASE TNNI3K-RELATED"/>
    <property type="match status" value="1"/>
</dbReference>
<feature type="transmembrane region" description="Helical" evidence="5">
    <location>
        <begin position="482"/>
        <end position="503"/>
    </location>
</feature>
<dbReference type="Proteomes" id="UP000225706">
    <property type="component" value="Unassembled WGS sequence"/>
</dbReference>
<dbReference type="PROSITE" id="PS00107">
    <property type="entry name" value="PROTEIN_KINASE_ATP"/>
    <property type="match status" value="1"/>
</dbReference>
<dbReference type="PANTHER" id="PTHR44329:SF298">
    <property type="entry name" value="MIXED LINEAGE KINASE DOMAIN-LIKE PROTEIN"/>
    <property type="match status" value="1"/>
</dbReference>
<keyword evidence="7" id="KW-0418">Kinase</keyword>
<dbReference type="OrthoDB" id="5989702at2759"/>
<sequence length="1499" mass="169719">MAFKLPFLKGKCNSDGSLDCHGLPLFEWKHLRDKEEAIGRGSYGLVFVARNNSEKVVIKKLLGEDEKEKRLFLKEAKILHGIKSEHIVRFQAVCMEPCAIMLEYLFFDFAPFGSSEIVSSLDRLLQYIHINEAIEQFPLQEKIALETAIGLAHLHDLGIVHRDIKPANILVSNQHYCTLKDSHEIEKAFQTRPIICKLADFGESRSVINQTNNVCRMVTNNLARGTPAYRAPEIFCQNGSALSLVDLKAVDIWALGMVLFVIINPDLKYPFQMELERVQTGNCLSVLEGLISKNEKPAHSDHYCMQHAVNCLRLRKLSEYCTRFHPKDRPDAKYIVDVLKNEDLSNSRNLPLTVNQGTCIENATSSYVPGDGTNGCAFLSVVFGDHLLCQNERSTVTTFEEIACLAEEVIIDSPLQFNPFRDKSRHYDASEAYGILKKCKVIKEEYEFSEEILSSHGVYSVCARDELRAVVYQLTAKREMRLAFYSCGGYIFTIGWAFGYLFIMDTHAIFHELGGNGNGLVKVFLQDDRQLAAEDLCAWVWKRLSQSGVKSCAQQSVAEMTKSSPFCSHKTTLSEDIKVPSSVDDDLKEEACCVQGNDSSQSPSKSPVKKKVKRYQTAIKVEQEFGKRKLNLDLSSQSSKVPDVISIDSSEDENQHDASVLSDNDANSTSIKASEEVTVDNSKDDGVVEYQSCASISSDIDGDRVESDDDDSETFVNSSQSQDHSETASFYLGDKHIPVYASEMKELSNSDIARLLLDPPEDKVASKPPVKCQENKIFIIDKKSPYFRNPDDWKADGLGVYKNDGTHVVAYYEDKNPEIRWISKTKPEDCKRSTVLLKRTYWTHVQHPDFRRRAYEILRYSGHSFTPERFVLLQYSFSGKPHAITTKPHGNSKSEKAFTRTKPGVLESIKGKVKGSAPPSKVYDEVFEEAGGLLKVCSVSDVPRNRKQVENAKYKGREVRSQDELYDLTLKSKEEEETGKVYIRRLQVAPSPACVLASDRQVQDVKRFCANTTEQFSVLSIDTTFNIGDFYVTPTTYRHLLLDDRRTENPPLLLGPTLIHTRKDSDTFSYFGATLTGLENGTRNIRFIGSDREDAVEKGMSPYLPVATWLACKRHVVEDCKRKLRSLGISSEYLTAFLRDIFGCDANHEKGLIDSEGCMDFDAKLESLENVWNSREKTSRGTALSDSSEAEFHKYFVAHVAEDMKKKMISPVRKRAGLGEAFFYNNAAESKHQRIKARKGQMYGERKLAWTEVVDLLKSISEEEERNCERAIVDEGPFKIRQQYSSKLHVPFSTYIGKSHAQKEKVNRRVHEISMEAFLQLEEGSINNAKAKNKNLTKCAYKNMPKSVGGKPGEAERKRKRNPQSERSTSKYTERVPTPPKPTLNSNTFKVKWLKNSRVYRCYGCRQNIRPKPQKGETEVVPPPPWDLVLARLELRLISNGAGELKMSIKPEPVHYHPKLSCIRNAHGKKYYPSVEVTDADKKLMDDIHLRHLRSEFGL</sequence>
<feature type="region of interest" description="Disordered" evidence="4">
    <location>
        <begin position="647"/>
        <end position="680"/>
    </location>
</feature>
<feature type="domain" description="Protein kinase" evidence="6">
    <location>
        <begin position="32"/>
        <end position="344"/>
    </location>
</feature>
<evidence type="ECO:0000256" key="4">
    <source>
        <dbReference type="SAM" id="MobiDB-lite"/>
    </source>
</evidence>
<feature type="compositionally biased region" description="Polar residues" evidence="4">
    <location>
        <begin position="661"/>
        <end position="672"/>
    </location>
</feature>
<name>A0A2B4S5T5_STYPI</name>
<dbReference type="EMBL" id="LSMT01000167">
    <property type="protein sequence ID" value="PFX24756.1"/>
    <property type="molecule type" value="Genomic_DNA"/>
</dbReference>
<proteinExistence type="predicted"/>
<dbReference type="InterPro" id="IPR051681">
    <property type="entry name" value="Ser/Thr_Kinases-Pseudokinases"/>
</dbReference>
<reference evidence="8" key="1">
    <citation type="journal article" date="2017" name="bioRxiv">
        <title>Comparative analysis of the genomes of Stylophora pistillata and Acropora digitifera provides evidence for extensive differences between species of corals.</title>
        <authorList>
            <person name="Voolstra C.R."/>
            <person name="Li Y."/>
            <person name="Liew Y.J."/>
            <person name="Baumgarten S."/>
            <person name="Zoccola D."/>
            <person name="Flot J.-F."/>
            <person name="Tambutte S."/>
            <person name="Allemand D."/>
            <person name="Aranda M."/>
        </authorList>
    </citation>
    <scope>NUCLEOTIDE SEQUENCE [LARGE SCALE GENOMIC DNA]</scope>
</reference>
<organism evidence="7 8">
    <name type="scientific">Stylophora pistillata</name>
    <name type="common">Smooth cauliflower coral</name>
    <dbReference type="NCBI Taxonomy" id="50429"/>
    <lineage>
        <taxon>Eukaryota</taxon>
        <taxon>Metazoa</taxon>
        <taxon>Cnidaria</taxon>
        <taxon>Anthozoa</taxon>
        <taxon>Hexacorallia</taxon>
        <taxon>Scleractinia</taxon>
        <taxon>Astrocoeniina</taxon>
        <taxon>Pocilloporidae</taxon>
        <taxon>Stylophora</taxon>
    </lineage>
</organism>
<evidence type="ECO:0000256" key="1">
    <source>
        <dbReference type="ARBA" id="ARBA00022741"/>
    </source>
</evidence>
<evidence type="ECO:0000313" key="8">
    <source>
        <dbReference type="Proteomes" id="UP000225706"/>
    </source>
</evidence>
<accession>A0A2B4S5T5</accession>
<feature type="binding site" evidence="3">
    <location>
        <position position="60"/>
    </location>
    <ligand>
        <name>ATP</name>
        <dbReference type="ChEBI" id="CHEBI:30616"/>
    </ligand>
</feature>
<evidence type="ECO:0000256" key="5">
    <source>
        <dbReference type="SAM" id="Phobius"/>
    </source>
</evidence>
<evidence type="ECO:0000259" key="6">
    <source>
        <dbReference type="PROSITE" id="PS50011"/>
    </source>
</evidence>
<dbReference type="InterPro" id="IPR011009">
    <property type="entry name" value="Kinase-like_dom_sf"/>
</dbReference>
<evidence type="ECO:0000256" key="3">
    <source>
        <dbReference type="PROSITE-ProRule" id="PRU10141"/>
    </source>
</evidence>
<dbReference type="InterPro" id="IPR008271">
    <property type="entry name" value="Ser/Thr_kinase_AS"/>
</dbReference>
<feature type="region of interest" description="Disordered" evidence="4">
    <location>
        <begin position="1337"/>
        <end position="1387"/>
    </location>
</feature>
<dbReference type="PROSITE" id="PS00108">
    <property type="entry name" value="PROTEIN_KINASE_ST"/>
    <property type="match status" value="1"/>
</dbReference>
<keyword evidence="5" id="KW-1133">Transmembrane helix</keyword>
<keyword evidence="7" id="KW-0808">Transferase</keyword>
<evidence type="ECO:0000313" key="7">
    <source>
        <dbReference type="EMBL" id="PFX24756.1"/>
    </source>
</evidence>
<feature type="region of interest" description="Disordered" evidence="4">
    <location>
        <begin position="698"/>
        <end position="723"/>
    </location>
</feature>
<comment type="caution">
    <text evidence="7">The sequence shown here is derived from an EMBL/GenBank/DDBJ whole genome shotgun (WGS) entry which is preliminary data.</text>
</comment>
<dbReference type="SMART" id="SM00220">
    <property type="entry name" value="S_TKc"/>
    <property type="match status" value="1"/>
</dbReference>
<dbReference type="Gene3D" id="3.30.200.20">
    <property type="entry name" value="Phosphorylase Kinase, domain 1"/>
    <property type="match status" value="1"/>
</dbReference>
<dbReference type="PROSITE" id="PS50011">
    <property type="entry name" value="PROTEIN_KINASE_DOM"/>
    <property type="match status" value="1"/>
</dbReference>
<keyword evidence="5" id="KW-0812">Transmembrane</keyword>
<protein>
    <submittedName>
        <fullName evidence="7">Mitogen-activated protein kinase kinase kinase A</fullName>
    </submittedName>
</protein>